<reference evidence="3 4" key="1">
    <citation type="submission" date="2018-02" db="EMBL/GenBank/DDBJ databases">
        <title>Draft genome of wild Prunus yedoensis var. nudiflora.</title>
        <authorList>
            <person name="Baek S."/>
            <person name="Kim J.-H."/>
            <person name="Choi K."/>
            <person name="Kim G.-B."/>
            <person name="Cho A."/>
            <person name="Jang H."/>
            <person name="Shin C.-H."/>
            <person name="Yu H.-J."/>
            <person name="Mun J.-H."/>
        </authorList>
    </citation>
    <scope>NUCLEOTIDE SEQUENCE [LARGE SCALE GENOMIC DNA]</scope>
    <source>
        <strain evidence="4">cv. Jeju island</strain>
        <tissue evidence="3">Leaf</tissue>
    </source>
</reference>
<dbReference type="CDD" id="cd03784">
    <property type="entry name" value="GT1_Gtf-like"/>
    <property type="match status" value="1"/>
</dbReference>
<dbReference type="OrthoDB" id="5835829at2759"/>
<dbReference type="PANTHER" id="PTHR11926:SF1412">
    <property type="entry name" value="UDP-GLYCOSYLTRANSFERASE 83A1-LIKE"/>
    <property type="match status" value="1"/>
</dbReference>
<evidence type="ECO:0000313" key="4">
    <source>
        <dbReference type="Proteomes" id="UP000250321"/>
    </source>
</evidence>
<evidence type="ECO:0000313" key="3">
    <source>
        <dbReference type="EMBL" id="PQQ09164.1"/>
    </source>
</evidence>
<dbReference type="Pfam" id="PF00201">
    <property type="entry name" value="UDPGT"/>
    <property type="match status" value="1"/>
</dbReference>
<dbReference type="GO" id="GO:0080044">
    <property type="term" value="F:quercetin 7-O-glucosyltransferase activity"/>
    <property type="evidence" value="ECO:0007669"/>
    <property type="project" value="TreeGrafter"/>
</dbReference>
<dbReference type="SUPFAM" id="SSF53756">
    <property type="entry name" value="UDP-Glycosyltransferase/glycogen phosphorylase"/>
    <property type="match status" value="1"/>
</dbReference>
<keyword evidence="2 3" id="KW-0808">Transferase</keyword>
<dbReference type="Proteomes" id="UP000250321">
    <property type="component" value="Unassembled WGS sequence"/>
</dbReference>
<comment type="caution">
    <text evidence="3">The sequence shown here is derived from an EMBL/GenBank/DDBJ whole genome shotgun (WGS) entry which is preliminary data.</text>
</comment>
<sequence>MEQRHVQENSIHVLLVSYPMQGHVAPFIKLAYLFAGRGIKVTLLITEFVHARLVAAHPELDGEQYDQVRLVAVPDGLPKEDVRNDERKLGESVFKVMPGHVENLLNKANLEGNQVTCVIADAVFGWALGIAEKMELKSALFWPSAPGVLALTLNIQKLIEAGVIDSNGTPTMKGNKVQLSSDLPPVTSADIVWSYPGNESMQKIMFQHFFAIHQNVKKSDWLLCNWFQELNPYVGDLVPNMFPLGPLLANGKPAGNFWPEDPTCLGWLNRQPVGSVVYVAFGSSSMFSQHQIDELALGLELVGRPFLWVNRSDLINGSSAKFPDGYEKRVANHGKMVHWAPQEKVLAHPAIACFLTHCGWNSTMDGISMGVPFLCWPYFADQFYNRSCICNGYKVGLCLNPDDYGIVTRHEIRRKLDGLLADEGIKANATKLKQMAEESISGGGSSANNLERFIEHMKQ</sequence>
<comment type="similarity">
    <text evidence="1">Belongs to the UDP-glycosyltransferase family.</text>
</comment>
<proteinExistence type="inferred from homology"/>
<keyword evidence="4" id="KW-1185">Reference proteome</keyword>
<dbReference type="AlphaFoldDB" id="A0A314YVG8"/>
<dbReference type="FunFam" id="3.40.50.2000:FF:000061">
    <property type="entry name" value="UDP-glycosyltransferase 83A1"/>
    <property type="match status" value="1"/>
</dbReference>
<dbReference type="EMBL" id="PJQY01000639">
    <property type="protein sequence ID" value="PQQ09164.1"/>
    <property type="molecule type" value="Genomic_DNA"/>
</dbReference>
<name>A0A314YVG8_PRUYE</name>
<dbReference type="PANTHER" id="PTHR11926">
    <property type="entry name" value="GLUCOSYL/GLUCURONOSYL TRANSFERASES"/>
    <property type="match status" value="1"/>
</dbReference>
<dbReference type="GO" id="GO:0080043">
    <property type="term" value="F:quercetin 3-O-glucosyltransferase activity"/>
    <property type="evidence" value="ECO:0007669"/>
    <property type="project" value="TreeGrafter"/>
</dbReference>
<organism evidence="3 4">
    <name type="scientific">Prunus yedoensis var. nudiflora</name>
    <dbReference type="NCBI Taxonomy" id="2094558"/>
    <lineage>
        <taxon>Eukaryota</taxon>
        <taxon>Viridiplantae</taxon>
        <taxon>Streptophyta</taxon>
        <taxon>Embryophyta</taxon>
        <taxon>Tracheophyta</taxon>
        <taxon>Spermatophyta</taxon>
        <taxon>Magnoliopsida</taxon>
        <taxon>eudicotyledons</taxon>
        <taxon>Gunneridae</taxon>
        <taxon>Pentapetalae</taxon>
        <taxon>rosids</taxon>
        <taxon>fabids</taxon>
        <taxon>Rosales</taxon>
        <taxon>Rosaceae</taxon>
        <taxon>Amygdaloideae</taxon>
        <taxon>Amygdaleae</taxon>
        <taxon>Prunus</taxon>
    </lineage>
</organism>
<gene>
    <name evidence="3" type="ORF">Pyn_03521</name>
</gene>
<dbReference type="InterPro" id="IPR002213">
    <property type="entry name" value="UDP_glucos_trans"/>
</dbReference>
<dbReference type="STRING" id="2094558.A0A314YVG8"/>
<dbReference type="Gene3D" id="3.40.50.2000">
    <property type="entry name" value="Glycogen Phosphorylase B"/>
    <property type="match status" value="2"/>
</dbReference>
<evidence type="ECO:0000256" key="1">
    <source>
        <dbReference type="ARBA" id="ARBA00009995"/>
    </source>
</evidence>
<evidence type="ECO:0000256" key="2">
    <source>
        <dbReference type="ARBA" id="ARBA00022679"/>
    </source>
</evidence>
<dbReference type="FunFam" id="3.40.50.2000:FF:000108">
    <property type="entry name" value="UDP-glycosyltransferase 83A1"/>
    <property type="match status" value="1"/>
</dbReference>
<accession>A0A314YVG8</accession>
<protein>
    <submittedName>
        <fullName evidence="3">UDP-glycosyltransferase 83A1</fullName>
    </submittedName>
</protein>